<dbReference type="AlphaFoldDB" id="A0A6J4RQ33"/>
<feature type="compositionally biased region" description="Low complexity" evidence="1">
    <location>
        <begin position="390"/>
        <end position="416"/>
    </location>
</feature>
<feature type="non-terminal residue" evidence="2">
    <location>
        <position position="1"/>
    </location>
</feature>
<evidence type="ECO:0000313" key="2">
    <source>
        <dbReference type="EMBL" id="CAA9474638.1"/>
    </source>
</evidence>
<dbReference type="EC" id="3.5.4.25" evidence="2"/>
<accession>A0A6J4RQ33</accession>
<keyword evidence="2" id="KW-0456">Lyase</keyword>
<feature type="compositionally biased region" description="Basic residues" evidence="1">
    <location>
        <begin position="107"/>
        <end position="118"/>
    </location>
</feature>
<dbReference type="GO" id="GO:0003935">
    <property type="term" value="F:GTP cyclohydrolase II activity"/>
    <property type="evidence" value="ECO:0007669"/>
    <property type="project" value="UniProtKB-EC"/>
</dbReference>
<feature type="compositionally biased region" description="Basic and acidic residues" evidence="1">
    <location>
        <begin position="163"/>
        <end position="179"/>
    </location>
</feature>
<feature type="compositionally biased region" description="Basic and acidic residues" evidence="1">
    <location>
        <begin position="78"/>
        <end position="106"/>
    </location>
</feature>
<dbReference type="EC" id="4.1.99.12" evidence="2"/>
<gene>
    <name evidence="2" type="ORF">AVDCRST_MAG65-1025</name>
</gene>
<feature type="region of interest" description="Disordered" evidence="1">
    <location>
        <begin position="291"/>
        <end position="425"/>
    </location>
</feature>
<feature type="compositionally biased region" description="Low complexity" evidence="1">
    <location>
        <begin position="119"/>
        <end position="134"/>
    </location>
</feature>
<sequence length="425" mass="46647">EHAAEGVRAHRGGDRGHPRRADGRRLRRRGPRERGRPHDGRPVRDARGDQLHGARGPGPDLPGPDRGALRRAGPRSDGGQERVAVRDGLHRLDRGARGRHHGDLGRRPRAHHPGRHRSALVAARPCPARARVPAEGQAGRRPRAHGPDRGGDRPRAPGRPQPVRRDLRDHERRRDDGARGRPRALLPAPRPEDGHRGGPDRLPAPARPPRRARRLDRAADRLRRLHGRRLPVAGRRQAPCRDGQGRRARQARRPRARALGVPDRRRLPLAALRLRRAAGVCAVDDRVRGRGRAALSGPGGPRHRAAQQTQGLQPAGQGLRHRRRQPGARPAGRSARLRHRGPDPRRSRSQQHPHPHQQPQEDPRPGGLRTVGERAGPDRPCPQPAQRGVPARQARSARPHAAPSGAAARRGAPARGAQRRGEGGV</sequence>
<dbReference type="GO" id="GO:0008686">
    <property type="term" value="F:3,4-dihydroxy-2-butanone-4-phosphate synthase activity"/>
    <property type="evidence" value="ECO:0007669"/>
    <property type="project" value="UniProtKB-EC"/>
</dbReference>
<name>A0A6J4RQ33_9ACTN</name>
<organism evidence="2">
    <name type="scientific">uncultured Solirubrobacteraceae bacterium</name>
    <dbReference type="NCBI Taxonomy" id="1162706"/>
    <lineage>
        <taxon>Bacteria</taxon>
        <taxon>Bacillati</taxon>
        <taxon>Actinomycetota</taxon>
        <taxon>Thermoleophilia</taxon>
        <taxon>Solirubrobacterales</taxon>
        <taxon>Solirubrobacteraceae</taxon>
        <taxon>environmental samples</taxon>
    </lineage>
</organism>
<protein>
    <submittedName>
        <fullName evidence="2">3,4-dihydroxy-2-butanone 4-phosphate synthase / GTP cyclohydrolase II</fullName>
        <ecNumber evidence="2">3.5.4.25</ecNumber>
        <ecNumber evidence="2">4.1.99.12</ecNumber>
    </submittedName>
</protein>
<feature type="non-terminal residue" evidence="2">
    <location>
        <position position="425"/>
    </location>
</feature>
<feature type="compositionally biased region" description="Basic residues" evidence="1">
    <location>
        <begin position="246"/>
        <end position="256"/>
    </location>
</feature>
<proteinExistence type="predicted"/>
<evidence type="ECO:0000256" key="1">
    <source>
        <dbReference type="SAM" id="MobiDB-lite"/>
    </source>
</evidence>
<feature type="compositionally biased region" description="Basic and acidic residues" evidence="1">
    <location>
        <begin position="1"/>
        <end position="24"/>
    </location>
</feature>
<feature type="compositionally biased region" description="Basic and acidic residues" evidence="1">
    <location>
        <begin position="190"/>
        <end position="199"/>
    </location>
</feature>
<feature type="compositionally biased region" description="Basic and acidic residues" evidence="1">
    <location>
        <begin position="32"/>
        <end position="52"/>
    </location>
</feature>
<feature type="region of interest" description="Disordered" evidence="1">
    <location>
        <begin position="1"/>
        <end position="259"/>
    </location>
</feature>
<keyword evidence="2" id="KW-0378">Hydrolase</keyword>
<dbReference type="EMBL" id="CADCVL010000168">
    <property type="protein sequence ID" value="CAA9474638.1"/>
    <property type="molecule type" value="Genomic_DNA"/>
</dbReference>
<feature type="compositionally biased region" description="Basic and acidic residues" evidence="1">
    <location>
        <begin position="145"/>
        <end position="155"/>
    </location>
</feature>
<reference evidence="2" key="1">
    <citation type="submission" date="2020-02" db="EMBL/GenBank/DDBJ databases">
        <authorList>
            <person name="Meier V. D."/>
        </authorList>
    </citation>
    <scope>NUCLEOTIDE SEQUENCE</scope>
    <source>
        <strain evidence="2">AVDCRST_MAG65</strain>
    </source>
</reference>